<dbReference type="InterPro" id="IPR023286">
    <property type="entry name" value="ABATE_dom_sf"/>
</dbReference>
<dbReference type="PANTHER" id="PTHR35525">
    <property type="entry name" value="BLL6575 PROTEIN"/>
    <property type="match status" value="1"/>
</dbReference>
<evidence type="ECO:0000313" key="2">
    <source>
        <dbReference type="EMBL" id="NYJ76850.1"/>
    </source>
</evidence>
<dbReference type="SUPFAM" id="SSF160904">
    <property type="entry name" value="Jann2411-like"/>
    <property type="match status" value="1"/>
</dbReference>
<name>A0A7Z0K949_9MICC</name>
<dbReference type="Proteomes" id="UP000535437">
    <property type="component" value="Unassembled WGS sequence"/>
</dbReference>
<reference evidence="2 3" key="1">
    <citation type="submission" date="2020-07" db="EMBL/GenBank/DDBJ databases">
        <title>Sequencing the genomes of 1000 actinobacteria strains.</title>
        <authorList>
            <person name="Klenk H.-P."/>
        </authorList>
    </citation>
    <scope>NUCLEOTIDE SEQUENCE [LARGE SCALE GENOMIC DNA]</scope>
    <source>
        <strain evidence="2 3">DSM 15475</strain>
    </source>
</reference>
<feature type="domain" description="Zinc finger CGNR" evidence="1">
    <location>
        <begin position="146"/>
        <end position="184"/>
    </location>
</feature>
<dbReference type="RefSeq" id="WP_179540411.1">
    <property type="nucleotide sequence ID" value="NZ_BAAALL010000010.1"/>
</dbReference>
<dbReference type="InterPro" id="IPR021005">
    <property type="entry name" value="Znf_CGNR"/>
</dbReference>
<proteinExistence type="predicted"/>
<dbReference type="Pfam" id="PF07336">
    <property type="entry name" value="ABATE"/>
    <property type="match status" value="1"/>
</dbReference>
<keyword evidence="3" id="KW-1185">Reference proteome</keyword>
<dbReference type="Pfam" id="PF11706">
    <property type="entry name" value="zf-CGNR"/>
    <property type="match status" value="1"/>
</dbReference>
<protein>
    <submittedName>
        <fullName evidence="2">Putative RNA-binding Zn ribbon-like protein</fullName>
    </submittedName>
</protein>
<accession>A0A7Z0K949</accession>
<dbReference type="Gene3D" id="1.10.3300.10">
    <property type="entry name" value="Jann2411-like domain"/>
    <property type="match status" value="1"/>
</dbReference>
<evidence type="ECO:0000259" key="1">
    <source>
        <dbReference type="Pfam" id="PF11706"/>
    </source>
</evidence>
<dbReference type="InterPro" id="IPR010852">
    <property type="entry name" value="ABATE"/>
</dbReference>
<evidence type="ECO:0000313" key="3">
    <source>
        <dbReference type="Proteomes" id="UP000535437"/>
    </source>
</evidence>
<comment type="caution">
    <text evidence="2">The sequence shown here is derived from an EMBL/GenBank/DDBJ whole genome shotgun (WGS) entry which is preliminary data.</text>
</comment>
<organism evidence="2 3">
    <name type="scientific">Nesterenkonia xinjiangensis</name>
    <dbReference type="NCBI Taxonomy" id="225327"/>
    <lineage>
        <taxon>Bacteria</taxon>
        <taxon>Bacillati</taxon>
        <taxon>Actinomycetota</taxon>
        <taxon>Actinomycetes</taxon>
        <taxon>Micrococcales</taxon>
        <taxon>Micrococcaceae</taxon>
        <taxon>Nesterenkonia</taxon>
    </lineage>
</organism>
<dbReference type="EMBL" id="JACCFY010000001">
    <property type="protein sequence ID" value="NYJ76850.1"/>
    <property type="molecule type" value="Genomic_DNA"/>
</dbReference>
<dbReference type="PANTHER" id="PTHR35525:SF3">
    <property type="entry name" value="BLL6575 PROTEIN"/>
    <property type="match status" value="1"/>
</dbReference>
<sequence length="190" mass="20687">MTATTEWVEDHFIAGDFALDFANTVFRRRPEPGADLFTDTTALNAWLARTGLLPASEERGGGTTEADLADACALRALLWTVFDAQKDHQTIPSGAFTELLGTARHGIEDLSIHPDGTTTPLTAQGAFATVALRAITLILNPPAQTIRACDRCGWFFIDSSRGRRRRWCSMKTCGNQAKAARYRSANAQDG</sequence>
<gene>
    <name evidence="2" type="ORF">HNR09_000261</name>
</gene>
<dbReference type="AlphaFoldDB" id="A0A7Z0K949"/>